<name>A0AAE1N7I3_9FABA</name>
<feature type="compositionally biased region" description="Polar residues" evidence="1">
    <location>
        <begin position="1"/>
        <end position="17"/>
    </location>
</feature>
<keyword evidence="3" id="KW-1185">Reference proteome</keyword>
<comment type="caution">
    <text evidence="2">The sequence shown here is derived from an EMBL/GenBank/DDBJ whole genome shotgun (WGS) entry which is preliminary data.</text>
</comment>
<dbReference type="PANTHER" id="PTHR33070:SF129">
    <property type="entry name" value="DUF241 DOMAIN PROTEIN"/>
    <property type="match status" value="1"/>
</dbReference>
<dbReference type="GO" id="GO:0048364">
    <property type="term" value="P:root development"/>
    <property type="evidence" value="ECO:0007669"/>
    <property type="project" value="InterPro"/>
</dbReference>
<organism evidence="2 3">
    <name type="scientific">Acacia crassicarpa</name>
    <name type="common">northern wattle</name>
    <dbReference type="NCBI Taxonomy" id="499986"/>
    <lineage>
        <taxon>Eukaryota</taxon>
        <taxon>Viridiplantae</taxon>
        <taxon>Streptophyta</taxon>
        <taxon>Embryophyta</taxon>
        <taxon>Tracheophyta</taxon>
        <taxon>Spermatophyta</taxon>
        <taxon>Magnoliopsida</taxon>
        <taxon>eudicotyledons</taxon>
        <taxon>Gunneridae</taxon>
        <taxon>Pentapetalae</taxon>
        <taxon>rosids</taxon>
        <taxon>fabids</taxon>
        <taxon>Fabales</taxon>
        <taxon>Fabaceae</taxon>
        <taxon>Caesalpinioideae</taxon>
        <taxon>mimosoid clade</taxon>
        <taxon>Acacieae</taxon>
        <taxon>Acacia</taxon>
    </lineage>
</organism>
<reference evidence="2" key="1">
    <citation type="submission" date="2023-10" db="EMBL/GenBank/DDBJ databases">
        <title>Chromosome-level genome of the transformable northern wattle, Acacia crassicarpa.</title>
        <authorList>
            <person name="Massaro I."/>
            <person name="Sinha N.R."/>
            <person name="Poethig S."/>
            <person name="Leichty A.R."/>
        </authorList>
    </citation>
    <scope>NUCLEOTIDE SEQUENCE</scope>
    <source>
        <strain evidence="2">Acra3RX</strain>
        <tissue evidence="2">Leaf</tissue>
    </source>
</reference>
<dbReference type="PANTHER" id="PTHR33070">
    <property type="entry name" value="OS06G0725500 PROTEIN"/>
    <property type="match status" value="1"/>
</dbReference>
<proteinExistence type="predicted"/>
<dbReference type="Proteomes" id="UP001293593">
    <property type="component" value="Unassembled WGS sequence"/>
</dbReference>
<dbReference type="InterPro" id="IPR004320">
    <property type="entry name" value="BPS1_pln"/>
</dbReference>
<evidence type="ECO:0000313" key="3">
    <source>
        <dbReference type="Proteomes" id="UP001293593"/>
    </source>
</evidence>
<sequence length="287" mass="32171">MAASMKISQHNRSNSVPSAPHPVISQIEEHLQRLKLSDSTSSSSISLQLNGLQDLHGCATQILELPTTQRALAQGCCKIWVDELLEGSLRILDICSTSKDSLLQTKESVHELQSAARRKRFDAGKYLSSRKNMKKAIKKDLENLKKIKKEAVLTTSSDIDTESLSVISNLKETEVVTLSTLESLLSFVSGLKIQPKQRRRSMVSKLMHPKRIGCDSENSDTNEFEKVDETLLSLLSHKPQSGLLVEDFLNHMENLELCIEVLEGGIEQLQRQLIRTRVSLLNIPIKY</sequence>
<accession>A0AAE1N7I3</accession>
<dbReference type="Pfam" id="PF03087">
    <property type="entry name" value="BPS1"/>
    <property type="match status" value="1"/>
</dbReference>
<evidence type="ECO:0000313" key="2">
    <source>
        <dbReference type="EMBL" id="KAK4284743.1"/>
    </source>
</evidence>
<dbReference type="EMBL" id="JAWXYG010000001">
    <property type="protein sequence ID" value="KAK4284743.1"/>
    <property type="molecule type" value="Genomic_DNA"/>
</dbReference>
<dbReference type="AlphaFoldDB" id="A0AAE1N7I3"/>
<protein>
    <submittedName>
        <fullName evidence="2">Uncharacterized protein</fullName>
    </submittedName>
</protein>
<dbReference type="GO" id="GO:0048367">
    <property type="term" value="P:shoot system development"/>
    <property type="evidence" value="ECO:0007669"/>
    <property type="project" value="InterPro"/>
</dbReference>
<evidence type="ECO:0000256" key="1">
    <source>
        <dbReference type="SAM" id="MobiDB-lite"/>
    </source>
</evidence>
<gene>
    <name evidence="2" type="ORF">QN277_001531</name>
</gene>
<feature type="region of interest" description="Disordered" evidence="1">
    <location>
        <begin position="1"/>
        <end position="20"/>
    </location>
</feature>